<dbReference type="Gene3D" id="1.10.8.50">
    <property type="match status" value="1"/>
</dbReference>
<dbReference type="InterPro" id="IPR001892">
    <property type="entry name" value="Ribosomal_uS13"/>
</dbReference>
<evidence type="ECO:0000256" key="5">
    <source>
        <dbReference type="ARBA" id="ARBA00022737"/>
    </source>
</evidence>
<feature type="compositionally biased region" description="Low complexity" evidence="11">
    <location>
        <begin position="342"/>
        <end position="352"/>
    </location>
</feature>
<evidence type="ECO:0000256" key="9">
    <source>
        <dbReference type="ARBA" id="ARBA00023274"/>
    </source>
</evidence>
<feature type="domain" description="Serine/threonine specific protein phosphatases" evidence="12">
    <location>
        <begin position="476"/>
        <end position="481"/>
    </location>
</feature>
<comment type="cofactor">
    <cofactor evidence="1">
        <name>Mn(2+)</name>
        <dbReference type="ChEBI" id="CHEBI:29035"/>
    </cofactor>
</comment>
<dbReference type="GO" id="GO:0006412">
    <property type="term" value="P:translation"/>
    <property type="evidence" value="ECO:0007669"/>
    <property type="project" value="InterPro"/>
</dbReference>
<dbReference type="InterPro" id="IPR006186">
    <property type="entry name" value="Ser/Thr-sp_prot-phosphatase"/>
</dbReference>
<keyword evidence="4" id="KW-0479">Metal-binding</keyword>
<dbReference type="InterPro" id="IPR029052">
    <property type="entry name" value="Metallo-depent_PP-like"/>
</dbReference>
<evidence type="ECO:0000256" key="3">
    <source>
        <dbReference type="ARBA" id="ARBA00008786"/>
    </source>
</evidence>
<dbReference type="Gene3D" id="3.60.21.10">
    <property type="match status" value="1"/>
</dbReference>
<dbReference type="Pfam" id="PF00416">
    <property type="entry name" value="Ribosomal_S13"/>
    <property type="match status" value="1"/>
</dbReference>
<dbReference type="InterPro" id="IPR013235">
    <property type="entry name" value="PPP_dom"/>
</dbReference>
<dbReference type="OrthoDB" id="445564at2759"/>
<dbReference type="SUPFAM" id="SSF56300">
    <property type="entry name" value="Metallo-dependent phosphatases"/>
    <property type="match status" value="1"/>
</dbReference>
<protein>
    <recommendedName>
        <fullName evidence="10">Serine/threonine-protein phosphatase</fullName>
        <ecNumber evidence="10">3.1.3.16</ecNumber>
    </recommendedName>
</protein>
<keyword evidence="7" id="KW-0689">Ribosomal protein</keyword>
<keyword evidence="6 10" id="KW-0378">Hydrolase</keyword>
<dbReference type="GO" id="GO:1990904">
    <property type="term" value="C:ribonucleoprotein complex"/>
    <property type="evidence" value="ECO:0007669"/>
    <property type="project" value="UniProtKB-KW"/>
</dbReference>
<dbReference type="Pfam" id="PF00149">
    <property type="entry name" value="Metallophos"/>
    <property type="match status" value="1"/>
</dbReference>
<dbReference type="InterPro" id="IPR027437">
    <property type="entry name" value="Rbsml_uS13_C"/>
</dbReference>
<comment type="catalytic activity">
    <reaction evidence="10">
        <text>O-phospho-L-threonyl-[protein] + H2O = L-threonyl-[protein] + phosphate</text>
        <dbReference type="Rhea" id="RHEA:47004"/>
        <dbReference type="Rhea" id="RHEA-COMP:11060"/>
        <dbReference type="Rhea" id="RHEA-COMP:11605"/>
        <dbReference type="ChEBI" id="CHEBI:15377"/>
        <dbReference type="ChEBI" id="CHEBI:30013"/>
        <dbReference type="ChEBI" id="CHEBI:43474"/>
        <dbReference type="ChEBI" id="CHEBI:61977"/>
        <dbReference type="EC" id="3.1.3.16"/>
    </reaction>
</comment>
<dbReference type="EC" id="3.1.3.16" evidence="10"/>
<comment type="similarity">
    <text evidence="2">Belongs to the universal ribosomal protein uS13 family.</text>
</comment>
<dbReference type="InterPro" id="IPR051134">
    <property type="entry name" value="PPP_phosphatase"/>
</dbReference>
<keyword evidence="14" id="KW-1185">Reference proteome</keyword>
<keyword evidence="8" id="KW-0464">Manganese</keyword>
<dbReference type="PRINTS" id="PR00114">
    <property type="entry name" value="STPHPHTASE"/>
</dbReference>
<dbReference type="PROSITE" id="PS00125">
    <property type="entry name" value="SER_THR_PHOSPHATASE"/>
    <property type="match status" value="1"/>
</dbReference>
<keyword evidence="9" id="KW-0687">Ribonucleoprotein</keyword>
<dbReference type="Proteomes" id="UP001140217">
    <property type="component" value="Unassembled WGS sequence"/>
</dbReference>
<feature type="region of interest" description="Disordered" evidence="11">
    <location>
        <begin position="322"/>
        <end position="352"/>
    </location>
</feature>
<evidence type="ECO:0000313" key="14">
    <source>
        <dbReference type="Proteomes" id="UP001140217"/>
    </source>
</evidence>
<proteinExistence type="inferred from homology"/>
<accession>A0A9W8HEV0</accession>
<dbReference type="GO" id="GO:0005840">
    <property type="term" value="C:ribosome"/>
    <property type="evidence" value="ECO:0007669"/>
    <property type="project" value="UniProtKB-KW"/>
</dbReference>
<dbReference type="SUPFAM" id="SSF46946">
    <property type="entry name" value="S13-like H2TH domain"/>
    <property type="match status" value="1"/>
</dbReference>
<evidence type="ECO:0000256" key="11">
    <source>
        <dbReference type="SAM" id="MobiDB-lite"/>
    </source>
</evidence>
<keyword evidence="5" id="KW-0677">Repeat</keyword>
<dbReference type="PANTHER" id="PTHR45668:SF5">
    <property type="entry name" value="SERINE_THREONINE-PROTEIN PHOSPHATASE 5"/>
    <property type="match status" value="1"/>
</dbReference>
<dbReference type="EMBL" id="JANBUL010000076">
    <property type="protein sequence ID" value="KAJ2782323.1"/>
    <property type="molecule type" value="Genomic_DNA"/>
</dbReference>
<evidence type="ECO:0000256" key="2">
    <source>
        <dbReference type="ARBA" id="ARBA00008080"/>
    </source>
</evidence>
<sequence>MLLLLGVNLPDQKVVSVALTYFYGIGPLTARRICSRLSLHRECKLSELSEGQLNQLSTVLSEMTIENDLKRQIGANVQHLREIGTYVGKRHAMGLPVHGQRTRNNSKTAKRFNGIWLRKYSAPAGLGIFSSPLSGRQRSTKAAGDMAGAVTEQVAAAAAATGQAVVSDEAARRGNALKLEANALYAKRQYHEAIEKYTLAIESDPTVAAYYTNRAQCHLHTEGYGAARDDANAALALDPGFIKGYYRRASAHSFLGMLKEARADYREVVRRLPNDAGARQKYAECDKLYRRLQFEKAIDSEADRKRVADSVDLAKFSVPEDYQGPRMPLRRRLVPKPKPKQQPEAEAGAEPPEMVEVEEEYVDLAFVEGLADWFRDEKKLPERYMYAILLQADRLLRQLPTLVDVAIPDDAVLTVCGDVHGQYYDVLNIFKLNGFPSAKLMYLFNGDFVDRGSFSVEVIMLFLSLKLLYPDAFFLNRGNHESVGMNQLYGFQGEVKAKYPVQGAWLFALFQETFEALPIAHLIQDKIFVVHGGLYSRSTARNSTQPDGDGVVRLAELRDMARFYQPSHNSLMCESLWSDPQPQDGRRPSPRGTAIQYGPDVTREFCEKNGLTMVIRSHQQVDEGYEIAHNGQMVTVFSAPNYCDAGTNKGAYIRITPALECTYHKFGAVPHPDVRAMAYANVGLHM</sequence>
<dbReference type="Pfam" id="PF13181">
    <property type="entry name" value="TPR_8"/>
    <property type="match status" value="1"/>
</dbReference>
<dbReference type="InterPro" id="IPR019734">
    <property type="entry name" value="TPR_rpt"/>
</dbReference>
<dbReference type="PANTHER" id="PTHR45668">
    <property type="entry name" value="SERINE/THREONINE-PROTEIN PHOSPHATASE 5-RELATED"/>
    <property type="match status" value="1"/>
</dbReference>
<dbReference type="GO" id="GO:0003735">
    <property type="term" value="F:structural constituent of ribosome"/>
    <property type="evidence" value="ECO:0007669"/>
    <property type="project" value="InterPro"/>
</dbReference>
<evidence type="ECO:0000256" key="7">
    <source>
        <dbReference type="ARBA" id="ARBA00022980"/>
    </source>
</evidence>
<dbReference type="Gene3D" id="4.10.910.10">
    <property type="entry name" value="30s ribosomal protein s13, domain 2"/>
    <property type="match status" value="1"/>
</dbReference>
<dbReference type="Pfam" id="PF08321">
    <property type="entry name" value="PPP5"/>
    <property type="match status" value="1"/>
</dbReference>
<name>A0A9W8HEV0_9FUNG</name>
<evidence type="ECO:0000256" key="1">
    <source>
        <dbReference type="ARBA" id="ARBA00001936"/>
    </source>
</evidence>
<comment type="similarity">
    <text evidence="3">Belongs to the PPP phosphatase family. PP-5 (PP-T) subfamily.</text>
</comment>
<dbReference type="SUPFAM" id="SSF48452">
    <property type="entry name" value="TPR-like"/>
    <property type="match status" value="1"/>
</dbReference>
<evidence type="ECO:0000256" key="6">
    <source>
        <dbReference type="ARBA" id="ARBA00022801"/>
    </source>
</evidence>
<evidence type="ECO:0000256" key="10">
    <source>
        <dbReference type="RuleBase" id="RU004273"/>
    </source>
</evidence>
<feature type="compositionally biased region" description="Basic residues" evidence="11">
    <location>
        <begin position="328"/>
        <end position="339"/>
    </location>
</feature>
<dbReference type="GO" id="GO:0004722">
    <property type="term" value="F:protein serine/threonine phosphatase activity"/>
    <property type="evidence" value="ECO:0007669"/>
    <property type="project" value="UniProtKB-EC"/>
</dbReference>
<evidence type="ECO:0000256" key="8">
    <source>
        <dbReference type="ARBA" id="ARBA00023211"/>
    </source>
</evidence>
<dbReference type="InterPro" id="IPR010979">
    <property type="entry name" value="Ribosomal_uS13-like_H2TH"/>
</dbReference>
<dbReference type="FunFam" id="1.10.8.50:FF:000001">
    <property type="entry name" value="30S ribosomal protein S13"/>
    <property type="match status" value="1"/>
</dbReference>
<dbReference type="SMART" id="SM00156">
    <property type="entry name" value="PP2Ac"/>
    <property type="match status" value="1"/>
</dbReference>
<dbReference type="AlphaFoldDB" id="A0A9W8HEV0"/>
<dbReference type="HAMAP" id="MF_01315">
    <property type="entry name" value="Ribosomal_uS13"/>
    <property type="match status" value="1"/>
</dbReference>
<dbReference type="Gene3D" id="1.25.40.10">
    <property type="entry name" value="Tetratricopeptide repeat domain"/>
    <property type="match status" value="1"/>
</dbReference>
<dbReference type="InterPro" id="IPR004843">
    <property type="entry name" value="Calcineurin-like_PHP"/>
</dbReference>
<organism evidence="13 14">
    <name type="scientific">Coemansia javaensis</name>
    <dbReference type="NCBI Taxonomy" id="2761396"/>
    <lineage>
        <taxon>Eukaryota</taxon>
        <taxon>Fungi</taxon>
        <taxon>Fungi incertae sedis</taxon>
        <taxon>Zoopagomycota</taxon>
        <taxon>Kickxellomycotina</taxon>
        <taxon>Kickxellomycetes</taxon>
        <taxon>Kickxellales</taxon>
        <taxon>Kickxellaceae</taxon>
        <taxon>Coemansia</taxon>
    </lineage>
</organism>
<evidence type="ECO:0000313" key="13">
    <source>
        <dbReference type="EMBL" id="KAJ2782323.1"/>
    </source>
</evidence>
<dbReference type="PROSITE" id="PS50159">
    <property type="entry name" value="RIBOSOMAL_S13_2"/>
    <property type="match status" value="1"/>
</dbReference>
<comment type="caution">
    <text evidence="13">The sequence shown here is derived from an EMBL/GenBank/DDBJ whole genome shotgun (WGS) entry which is preliminary data.</text>
</comment>
<dbReference type="SMART" id="SM00028">
    <property type="entry name" value="TPR"/>
    <property type="match status" value="3"/>
</dbReference>
<dbReference type="GO" id="GO:0003723">
    <property type="term" value="F:RNA binding"/>
    <property type="evidence" value="ECO:0007669"/>
    <property type="project" value="InterPro"/>
</dbReference>
<gene>
    <name evidence="13" type="primary">PPT1</name>
    <name evidence="13" type="ORF">H4R18_002352</name>
</gene>
<reference evidence="13" key="1">
    <citation type="submission" date="2022-07" db="EMBL/GenBank/DDBJ databases">
        <title>Phylogenomic reconstructions and comparative analyses of Kickxellomycotina fungi.</title>
        <authorList>
            <person name="Reynolds N.K."/>
            <person name="Stajich J.E."/>
            <person name="Barry K."/>
            <person name="Grigoriev I.V."/>
            <person name="Crous P."/>
            <person name="Smith M.E."/>
        </authorList>
    </citation>
    <scope>NUCLEOTIDE SEQUENCE</scope>
    <source>
        <strain evidence="13">NBRC 105414</strain>
    </source>
</reference>
<dbReference type="InterPro" id="IPR011990">
    <property type="entry name" value="TPR-like_helical_dom_sf"/>
</dbReference>
<evidence type="ECO:0000256" key="4">
    <source>
        <dbReference type="ARBA" id="ARBA00022723"/>
    </source>
</evidence>
<evidence type="ECO:0000259" key="12">
    <source>
        <dbReference type="PROSITE" id="PS00125"/>
    </source>
</evidence>
<dbReference type="GO" id="GO:0046872">
    <property type="term" value="F:metal ion binding"/>
    <property type="evidence" value="ECO:0007669"/>
    <property type="project" value="UniProtKB-KW"/>
</dbReference>